<comment type="caution">
    <text evidence="2">The sequence shown here is derived from an EMBL/GenBank/DDBJ whole genome shotgun (WGS) entry which is preliminary data.</text>
</comment>
<dbReference type="EMBL" id="CM029043">
    <property type="protein sequence ID" value="KAG2609137.1"/>
    <property type="molecule type" value="Genomic_DNA"/>
</dbReference>
<accession>A0A8T0TFY3</accession>
<keyword evidence="1" id="KW-0812">Transmembrane</keyword>
<keyword evidence="1" id="KW-1133">Transmembrane helix</keyword>
<name>A0A8T0TFY3_PANVG</name>
<evidence type="ECO:0000313" key="3">
    <source>
        <dbReference type="Proteomes" id="UP000823388"/>
    </source>
</evidence>
<organism evidence="2 3">
    <name type="scientific">Panicum virgatum</name>
    <name type="common">Blackwell switchgrass</name>
    <dbReference type="NCBI Taxonomy" id="38727"/>
    <lineage>
        <taxon>Eukaryota</taxon>
        <taxon>Viridiplantae</taxon>
        <taxon>Streptophyta</taxon>
        <taxon>Embryophyta</taxon>
        <taxon>Tracheophyta</taxon>
        <taxon>Spermatophyta</taxon>
        <taxon>Magnoliopsida</taxon>
        <taxon>Liliopsida</taxon>
        <taxon>Poales</taxon>
        <taxon>Poaceae</taxon>
        <taxon>PACMAD clade</taxon>
        <taxon>Panicoideae</taxon>
        <taxon>Panicodae</taxon>
        <taxon>Paniceae</taxon>
        <taxon>Panicinae</taxon>
        <taxon>Panicum</taxon>
        <taxon>Panicum sect. Hiantes</taxon>
    </lineage>
</organism>
<evidence type="ECO:0000313" key="2">
    <source>
        <dbReference type="EMBL" id="KAG2609137.1"/>
    </source>
</evidence>
<dbReference type="AlphaFoldDB" id="A0A8T0TFY3"/>
<reference evidence="2" key="1">
    <citation type="submission" date="2020-05" db="EMBL/GenBank/DDBJ databases">
        <title>WGS assembly of Panicum virgatum.</title>
        <authorList>
            <person name="Lovell J.T."/>
            <person name="Jenkins J."/>
            <person name="Shu S."/>
            <person name="Juenger T.E."/>
            <person name="Schmutz J."/>
        </authorList>
    </citation>
    <scope>NUCLEOTIDE SEQUENCE</scope>
    <source>
        <strain evidence="2">AP13</strain>
    </source>
</reference>
<dbReference type="Proteomes" id="UP000823388">
    <property type="component" value="Chromosome 4K"/>
</dbReference>
<proteinExistence type="predicted"/>
<evidence type="ECO:0000256" key="1">
    <source>
        <dbReference type="SAM" id="Phobius"/>
    </source>
</evidence>
<sequence>MHCVQHERTIYLKMKILRWRIAKGSSCINSPYLLIELNKGSLCMNSPYLLIELNIGSFSMNSPYLLIELNKGNIILSQLWKLGYRMYNFQDSSTSPSSSSFPALYLCFFSFYFTPTVFIYMSNYVSSKSNFDMDIRFSKI</sequence>
<feature type="transmembrane region" description="Helical" evidence="1">
    <location>
        <begin position="103"/>
        <end position="121"/>
    </location>
</feature>
<gene>
    <name evidence="2" type="ORF">PVAP13_4KG102740</name>
</gene>
<protein>
    <submittedName>
        <fullName evidence="2">Uncharacterized protein</fullName>
    </submittedName>
</protein>
<keyword evidence="1" id="KW-0472">Membrane</keyword>
<keyword evidence="3" id="KW-1185">Reference proteome</keyword>